<accession>A0A3G5ACY4</accession>
<protein>
    <submittedName>
        <fullName evidence="2">Uncharacterized protein</fullName>
    </submittedName>
</protein>
<reference evidence="2" key="1">
    <citation type="submission" date="2018-10" db="EMBL/GenBank/DDBJ databases">
        <title>Hidden diversity of soil giant viruses.</title>
        <authorList>
            <person name="Schulz F."/>
            <person name="Alteio L."/>
            <person name="Goudeau D."/>
            <person name="Ryan E.M."/>
            <person name="Malmstrom R.R."/>
            <person name="Blanchard J."/>
            <person name="Woyke T."/>
        </authorList>
    </citation>
    <scope>NUCLEOTIDE SEQUENCE</scope>
    <source>
        <strain evidence="2">HYV1</strain>
    </source>
</reference>
<gene>
    <name evidence="2" type="ORF">Hyperionvirus17_31</name>
</gene>
<proteinExistence type="predicted"/>
<feature type="compositionally biased region" description="Basic and acidic residues" evidence="1">
    <location>
        <begin position="85"/>
        <end position="94"/>
    </location>
</feature>
<name>A0A3G5ACY4_9VIRU</name>
<feature type="region of interest" description="Disordered" evidence="1">
    <location>
        <begin position="83"/>
        <end position="108"/>
    </location>
</feature>
<feature type="region of interest" description="Disordered" evidence="1">
    <location>
        <begin position="279"/>
        <end position="372"/>
    </location>
</feature>
<organism evidence="2">
    <name type="scientific">Hyperionvirus sp</name>
    <dbReference type="NCBI Taxonomy" id="2487770"/>
    <lineage>
        <taxon>Viruses</taxon>
        <taxon>Varidnaviria</taxon>
        <taxon>Bamfordvirae</taxon>
        <taxon>Nucleocytoviricota</taxon>
        <taxon>Megaviricetes</taxon>
        <taxon>Imitervirales</taxon>
        <taxon>Mimiviridae</taxon>
        <taxon>Klosneuvirinae</taxon>
    </lineage>
</organism>
<evidence type="ECO:0000256" key="1">
    <source>
        <dbReference type="SAM" id="MobiDB-lite"/>
    </source>
</evidence>
<feature type="compositionally biased region" description="Low complexity" evidence="1">
    <location>
        <begin position="308"/>
        <end position="319"/>
    </location>
</feature>
<feature type="compositionally biased region" description="Acidic residues" evidence="1">
    <location>
        <begin position="330"/>
        <end position="354"/>
    </location>
</feature>
<sequence length="372" mass="40156">MSNTTKPKVVVKGKGAAKAAAKKQAAPAVEPEVAAAPTEKAAVAEPKKTLGTVKAGLNLNINLFRSWLKKFCNKNGLFVPVSTKPPKEGTKKAGEAATAEAEGTAAPAGKDGELTIPKLKGAYIAMAAATEVLCNTILRETIAQLGKEPSGLYKISRPAMKYAVMYNDELRFLFGRSLQSFNKNMMYSELFCIPEKEMVEPGKYIETVFGKQFQLEPNAYNLLAFMLNNFLTDVAGHIFNIMCYAKKRSLDYDAVICAIKNMCSGDIEHNMRIKIDGARKSYSEEDEEEATPTADAEKPEKKVKPATKKGTTPAKNAKPGGDSTGKNTDEVEDDDNSDAGDDDADGQESDEDNAEPNPSAKPTPPKKKAQST</sequence>
<dbReference type="EMBL" id="MK072399">
    <property type="protein sequence ID" value="AYV84111.1"/>
    <property type="molecule type" value="Genomic_DNA"/>
</dbReference>
<evidence type="ECO:0000313" key="2">
    <source>
        <dbReference type="EMBL" id="AYV84111.1"/>
    </source>
</evidence>
<feature type="compositionally biased region" description="Low complexity" evidence="1">
    <location>
        <begin position="95"/>
        <end position="108"/>
    </location>
</feature>